<sequence>MKPFILSDSIIYRLKDKFEKEMTMGLERPDKATLPMTVTFVTERFTSTEGDYVAICAHAHNFTITLVKLKNSSPEIQRKNYNIDILVFQQSYRKIPRNIYETFAECVKDFFYEFQLDGKIIPVEINISGIYHAEFDAKYLGSENVLGLDVNSALCHKILEKMKVFLDAGRHMQDIFLDIGHSGIQIRDKAFKDLLHHHPLNKVSHITQDFMNSCIFGYIFGDYVKGHQFFGFKTTCKSTQVLLFLQELFQVELMQRKKEELDMKASQVFLTLKNFLNVAQDLKAKEREIPITLKKHISLVENIFWWLEGCSGDITPAYLEPEEWTLNVRLQELYTTAVTLKLIEKEQEEEARIKAIKASKRHLRKATEKVDYHKQETRKKLPPSSNMLRILEILKEHAAFFKSIQENRKQKVISLEENIAKLNYYDVTEALGAVISLDKISMKIDEQTKTEIFGLKQKIESIISMECSERENLQFEQSHINFGSRLFLKSIQMKPNENTFEKVSLNIPERSLEVSEISNQIKMCKEYFLNALKIRREEIDELNYFINCLHFREHHLPSKECSVVVICRQLLVKSIKMRLREVRSAESILIRLNDVEEDIVFAVPEVYRFCKDIYTSFLQKLEDKYNLFQAITLKIPDVSGFDVFSLCSKLFKDAVENRKKEFDKLVNDLDLLEATEIDDIDNEDIEMINNCRNIFLTSIVLREKEIEYLENGMRKSYDFSAIQGPEVLVSVRDIFYAALELEKKRYEKVLFSESEKCDKMDEILPVVYTLKDIFDVISIELKQKQNQKSDDPTTAKTFQIYTSLEEFLSMAFELKQTEIEIPVEVLKKDLERILSSMIGEVKDRENQRILEHKRHLQALKIMNSWKEVFLMAARLRKAEIMTVVPAKIKESKEEEIAMKTLRRDERLSVDNEGRQVGASWRRIFCCAIDMKRKEVEQIKKLLMKLEEHTVDEKVEEIPIFIDVNENEYFEEEEDAEDENPYSELLRVMDICRLIFQIVIKKGTTELEEIENDMRPIFNHEYDEENIELEVDEITSVLNKTKQVLQDFSEISKEREAVLTTSIETLSFLQENIRSQVSVAQETAKRFLLVELEEGKSEMLFIQNNVEMLDVAFEGLISKPSEKLRPFTDLVVDVLNSEETNVYKEKQDKNPDVQPESTEGEKSPVFTREQIESLLLEIELDQKGDDEEKEDPQKLKALDRYQSCRKFLLSVAEFRNKNIEILESKLEKIEKLEQKKLKKKKQISRATSNVSDCKDILNNMLEIIQTEVKFMQDELYEISKAYPVEQETTEFKSSDIVSVFRKLFSSFVDVRRNNLYLMNVELEMLEANKNSFSIENGVDETVFDTMKTKILAVCKDLVIGSVDLKMKEVDEITSQLDLLNETEQKIDTQLNQLDTEEMKASYTKLEKVKDAVSTCKRLCISAGEKAKKGVRAADEELEMLKDVLDASEDSVVRSTCISLLQTNIDCKGHEIFAMKKVFNNLKDYMNSTEVTEEEMLDYLNSLDSEALPTEEKSSLEQIIASKASSEVVFTSVEDTENPSAEKIINKVNQKKTISPTDLGEQVKDTIKLEKGQNKSIKMAALYNYIVFSNLSMVKEIQHKFSIRRFFNEGSDYVNYRILKCQEEIDKIEADLDKLKITVQNVEKEDTEVFDICNSAILHNAALLRMESQTITNELQNLNKINIKDIENTEDVEFAATCKRILVNGVKNRKSQCTRIEFELLKLVRYQDSRITRMCKDELIYLQESLNKEIQLIKEKVKRLERSYKLEILEICKRLFQDFLLLVNNSINLTESILQSITEKKMKIELEDAQFVSVCKDLFHLHVAQRKKEIALKRQAIDQIYELKLTTENLDAEVDNVYKMCKTLCDLTIATRYNEIEGIECELIKQMNIKVSDSTSECEQYFFEITETLKNHLQALKKETEEIQNLRVHFWKMKENEFFDLITKYKNFILSHMQKNILDEKLLTTKINIFKGKQDCFVKVDEVNMDILNAQEGSRKKLQTECNPATGECQCPPGWKGDDCSMPCPNGKFGLLCKENCSCLNGGYCRRNDGVCRYSPGWMGPRCTQMCLEGYYGDHCMQQCQCKNENYICNSIS</sequence>
<keyword evidence="1" id="KW-0245">EGF-like domain</keyword>
<dbReference type="SUPFAM" id="SSF50729">
    <property type="entry name" value="PH domain-like"/>
    <property type="match status" value="1"/>
</dbReference>
<protein>
    <submittedName>
        <fullName evidence="5">PID domain-containing protein</fullName>
    </submittedName>
</protein>
<dbReference type="PANTHER" id="PTHR24043:SF8">
    <property type="entry name" value="EGF-LIKE DOMAIN-CONTAINING PROTEIN"/>
    <property type="match status" value="1"/>
</dbReference>
<dbReference type="Gene3D" id="2.30.29.30">
    <property type="entry name" value="Pleckstrin-homology domain (PH domain)/Phosphotyrosine-binding domain (PTB)"/>
    <property type="match status" value="1"/>
</dbReference>
<dbReference type="EMBL" id="BMAW01125701">
    <property type="protein sequence ID" value="GFU13609.1"/>
    <property type="molecule type" value="Genomic_DNA"/>
</dbReference>
<accession>A0A8X6UG41</accession>
<evidence type="ECO:0000256" key="2">
    <source>
        <dbReference type="SAM" id="Coils"/>
    </source>
</evidence>
<dbReference type="SMART" id="SM00462">
    <property type="entry name" value="PTB"/>
    <property type="match status" value="1"/>
</dbReference>
<dbReference type="PANTHER" id="PTHR24043">
    <property type="entry name" value="SCAVENGER RECEPTOR CLASS F"/>
    <property type="match status" value="1"/>
</dbReference>
<feature type="domain" description="PID" evidence="4">
    <location>
        <begin position="134"/>
        <end position="260"/>
    </location>
</feature>
<organism evidence="5 6">
    <name type="scientific">Nephila pilipes</name>
    <name type="common">Giant wood spider</name>
    <name type="synonym">Nephila maculata</name>
    <dbReference type="NCBI Taxonomy" id="299642"/>
    <lineage>
        <taxon>Eukaryota</taxon>
        <taxon>Metazoa</taxon>
        <taxon>Ecdysozoa</taxon>
        <taxon>Arthropoda</taxon>
        <taxon>Chelicerata</taxon>
        <taxon>Arachnida</taxon>
        <taxon>Araneae</taxon>
        <taxon>Araneomorphae</taxon>
        <taxon>Entelegynae</taxon>
        <taxon>Araneoidea</taxon>
        <taxon>Nephilidae</taxon>
        <taxon>Nephila</taxon>
    </lineage>
</organism>
<dbReference type="CDD" id="cd00055">
    <property type="entry name" value="EGF_Lam"/>
    <property type="match status" value="2"/>
</dbReference>
<feature type="coiled-coil region" evidence="2">
    <location>
        <begin position="1211"/>
        <end position="1273"/>
    </location>
</feature>
<feature type="coiled-coil region" evidence="2">
    <location>
        <begin position="1616"/>
        <end position="1643"/>
    </location>
</feature>
<evidence type="ECO:0000313" key="6">
    <source>
        <dbReference type="Proteomes" id="UP000887013"/>
    </source>
</evidence>
<gene>
    <name evidence="5" type="primary">AVEN_98780_1</name>
    <name evidence="5" type="ORF">NPIL_429084</name>
</gene>
<dbReference type="InterPro" id="IPR006020">
    <property type="entry name" value="PTB/PI_dom"/>
</dbReference>
<dbReference type="SUPFAM" id="SSF53067">
    <property type="entry name" value="Actin-like ATPase domain"/>
    <property type="match status" value="1"/>
</dbReference>
<keyword evidence="6" id="KW-1185">Reference proteome</keyword>
<feature type="compositionally biased region" description="Basic and acidic residues" evidence="3">
    <location>
        <begin position="1141"/>
        <end position="1150"/>
    </location>
</feature>
<dbReference type="OrthoDB" id="6436793at2759"/>
<name>A0A8X6UG41_NEPPI</name>
<dbReference type="Gene3D" id="2.170.300.10">
    <property type="entry name" value="Tie2 ligand-binding domain superfamily"/>
    <property type="match status" value="1"/>
</dbReference>
<dbReference type="InterPro" id="IPR042635">
    <property type="entry name" value="MEGF10/SREC1/2-like"/>
</dbReference>
<dbReference type="InterPro" id="IPR043129">
    <property type="entry name" value="ATPase_NBD"/>
</dbReference>
<proteinExistence type="predicted"/>
<dbReference type="Proteomes" id="UP000887013">
    <property type="component" value="Unassembled WGS sequence"/>
</dbReference>
<keyword evidence="2" id="KW-0175">Coiled coil</keyword>
<evidence type="ECO:0000256" key="3">
    <source>
        <dbReference type="SAM" id="MobiDB-lite"/>
    </source>
</evidence>
<feature type="region of interest" description="Disordered" evidence="3">
    <location>
        <begin position="1141"/>
        <end position="1163"/>
    </location>
</feature>
<evidence type="ECO:0000256" key="1">
    <source>
        <dbReference type="ARBA" id="ARBA00022536"/>
    </source>
</evidence>
<dbReference type="GO" id="GO:0005044">
    <property type="term" value="F:scavenger receptor activity"/>
    <property type="evidence" value="ECO:0007669"/>
    <property type="project" value="InterPro"/>
</dbReference>
<evidence type="ECO:0000313" key="5">
    <source>
        <dbReference type="EMBL" id="GFU13609.1"/>
    </source>
</evidence>
<reference evidence="5" key="1">
    <citation type="submission" date="2020-08" db="EMBL/GenBank/DDBJ databases">
        <title>Multicomponent nature underlies the extraordinary mechanical properties of spider dragline silk.</title>
        <authorList>
            <person name="Kono N."/>
            <person name="Nakamura H."/>
            <person name="Mori M."/>
            <person name="Yoshida Y."/>
            <person name="Ohtoshi R."/>
            <person name="Malay A.D."/>
            <person name="Moran D.A.P."/>
            <person name="Tomita M."/>
            <person name="Numata K."/>
            <person name="Arakawa K."/>
        </authorList>
    </citation>
    <scope>NUCLEOTIDE SEQUENCE</scope>
</reference>
<dbReference type="PROSITE" id="PS01179">
    <property type="entry name" value="PID"/>
    <property type="match status" value="1"/>
</dbReference>
<dbReference type="InterPro" id="IPR002049">
    <property type="entry name" value="LE_dom"/>
</dbReference>
<evidence type="ECO:0000259" key="4">
    <source>
        <dbReference type="PROSITE" id="PS01179"/>
    </source>
</evidence>
<comment type="caution">
    <text evidence="5">The sequence shown here is derived from an EMBL/GenBank/DDBJ whole genome shotgun (WGS) entry which is preliminary data.</text>
</comment>
<dbReference type="InterPro" id="IPR011993">
    <property type="entry name" value="PH-like_dom_sf"/>
</dbReference>